<evidence type="ECO:0000313" key="1">
    <source>
        <dbReference type="EMBL" id="MBH8575778.1"/>
    </source>
</evidence>
<name>A0A8J7I7R6_9NOST</name>
<dbReference type="EMBL" id="JAECZA010000205">
    <property type="protein sequence ID" value="MBH8575778.1"/>
    <property type="molecule type" value="Genomic_DNA"/>
</dbReference>
<gene>
    <name evidence="1" type="ORF">I8752_22795</name>
</gene>
<comment type="caution">
    <text evidence="1">The sequence shown here is derived from an EMBL/GenBank/DDBJ whole genome shotgun (WGS) entry which is preliminary data.</text>
</comment>
<dbReference type="RefSeq" id="WP_214434540.1">
    <property type="nucleotide sequence ID" value="NZ_CAWPUQ010000124.1"/>
</dbReference>
<dbReference type="Proteomes" id="UP000662314">
    <property type="component" value="Unassembled WGS sequence"/>
</dbReference>
<evidence type="ECO:0000313" key="2">
    <source>
        <dbReference type="Proteomes" id="UP000662314"/>
    </source>
</evidence>
<organism evidence="1 2">
    <name type="scientific">Dendronalium phyllosphericum CENA369</name>
    <dbReference type="NCBI Taxonomy" id="1725256"/>
    <lineage>
        <taxon>Bacteria</taxon>
        <taxon>Bacillati</taxon>
        <taxon>Cyanobacteriota</taxon>
        <taxon>Cyanophyceae</taxon>
        <taxon>Nostocales</taxon>
        <taxon>Nostocaceae</taxon>
        <taxon>Dendronalium</taxon>
        <taxon>Dendronalium phyllosphericum</taxon>
    </lineage>
</organism>
<sequence length="121" mass="14109">MKIDINNALTIISGLLLVCGAIYRLAQVEANINARIRAVETNVLNAVDELKNNFVDRLHTTEKKLDIHLTEYQGKKEYYEYRIHDFDSRLEHKFNRLRGLIKQLAGFLNKQAGFVLRDDEY</sequence>
<proteinExistence type="predicted"/>
<keyword evidence="2" id="KW-1185">Reference proteome</keyword>
<dbReference type="AlphaFoldDB" id="A0A8J7I7R6"/>
<reference evidence="1 2" key="1">
    <citation type="journal article" date="2021" name="Int. J. Syst. Evol. Microbiol.">
        <title>Amazonocrinis nigriterrae gen. nov., sp. nov., Atlanticothrix silvestris gen. nov., sp. nov. and Dendronalium phyllosphericum gen. nov., sp. nov., nostocacean cyanobacteria from Brazilian environments.</title>
        <authorList>
            <person name="Alvarenga D.O."/>
            <person name="Andreote A.P.D."/>
            <person name="Branco L.H.Z."/>
            <person name="Delbaje E."/>
            <person name="Cruz R.B."/>
            <person name="Varani A.M."/>
            <person name="Fiore M.F."/>
        </authorList>
    </citation>
    <scope>NUCLEOTIDE SEQUENCE [LARGE SCALE GENOMIC DNA]</scope>
    <source>
        <strain evidence="1 2">CENA369</strain>
    </source>
</reference>
<accession>A0A8J7I7R6</accession>
<protein>
    <submittedName>
        <fullName evidence="1">Uncharacterized protein</fullName>
    </submittedName>
</protein>